<dbReference type="Pfam" id="PF13707">
    <property type="entry name" value="RloB"/>
    <property type="match status" value="1"/>
</dbReference>
<evidence type="ECO:0000313" key="2">
    <source>
        <dbReference type="EMBL" id="XAG70116.1"/>
    </source>
</evidence>
<protein>
    <submittedName>
        <fullName evidence="2">RloB family protein</fullName>
    </submittedName>
</protein>
<gene>
    <name evidence="2" type="ORF">MRM75_03715</name>
</gene>
<organism evidence="2">
    <name type="scientific">bacterium 19CA06SA08-2</name>
    <dbReference type="NCBI Taxonomy" id="2920658"/>
    <lineage>
        <taxon>Bacteria</taxon>
    </lineage>
</organism>
<dbReference type="InterPro" id="IPR025591">
    <property type="entry name" value="RloB"/>
</dbReference>
<reference evidence="2" key="1">
    <citation type="submission" date="2022-03" db="EMBL/GenBank/DDBJ databases">
        <title>Sea Food Isolates.</title>
        <authorList>
            <person name="Li c."/>
        </authorList>
    </citation>
    <scope>NUCLEOTIDE SEQUENCE</scope>
    <source>
        <strain evidence="2">19CA06SA08-2</strain>
    </source>
</reference>
<sequence length="235" mass="27162">MGSDDLFKKRKARQKEELERKKATRGSHKKILIVCEGSKTEPLYFEEIRTVLGLNSAVIEIDGSCDSSPKSVVEHAYNLYVHEKNSGDAYDKVFCVFDRDEHATFHSSIEFIKHKNIEFLGAGFNQDDKIFIFIISEPSFEYWYLLHYLNTTKPFTRVGKKSAGDRVIDELKIYYPEYEKKSKGFYKKSLHEETLDAAIAASTRIYNNAKTSKIYNPSTNVYILVNELISLKEQQ</sequence>
<accession>A0AAU6U836</accession>
<name>A0AAU6U836_UNCXX</name>
<feature type="region of interest" description="Disordered" evidence="1">
    <location>
        <begin position="1"/>
        <end position="22"/>
    </location>
</feature>
<dbReference type="AlphaFoldDB" id="A0AAU6U836"/>
<evidence type="ECO:0000256" key="1">
    <source>
        <dbReference type="SAM" id="MobiDB-lite"/>
    </source>
</evidence>
<proteinExistence type="predicted"/>
<dbReference type="EMBL" id="CP095353">
    <property type="protein sequence ID" value="XAG70116.1"/>
    <property type="molecule type" value="Genomic_DNA"/>
</dbReference>